<evidence type="ECO:0000313" key="3">
    <source>
        <dbReference type="Proteomes" id="UP001320876"/>
    </source>
</evidence>
<protein>
    <submittedName>
        <fullName evidence="2">Uncharacterized protein</fullName>
    </submittedName>
</protein>
<name>A0ABT3GEH9_9BACT</name>
<reference evidence="2 3" key="1">
    <citation type="submission" date="2022-10" db="EMBL/GenBank/DDBJ databases">
        <title>Luteolibacter arcticus strain CCTCC AB 2014275, whole genome shotgun sequencing project.</title>
        <authorList>
            <person name="Zhao G."/>
            <person name="Shen L."/>
        </authorList>
    </citation>
    <scope>NUCLEOTIDE SEQUENCE [LARGE SCALE GENOMIC DNA]</scope>
    <source>
        <strain evidence="2 3">CCTCC AB 2014275</strain>
    </source>
</reference>
<feature type="signal peptide" evidence="1">
    <location>
        <begin position="1"/>
        <end position="19"/>
    </location>
</feature>
<comment type="caution">
    <text evidence="2">The sequence shown here is derived from an EMBL/GenBank/DDBJ whole genome shotgun (WGS) entry which is preliminary data.</text>
</comment>
<evidence type="ECO:0000313" key="2">
    <source>
        <dbReference type="EMBL" id="MCW1922019.1"/>
    </source>
</evidence>
<dbReference type="EMBL" id="JAPDDT010000002">
    <property type="protein sequence ID" value="MCW1922019.1"/>
    <property type="molecule type" value="Genomic_DNA"/>
</dbReference>
<keyword evidence="3" id="KW-1185">Reference proteome</keyword>
<gene>
    <name evidence="2" type="ORF">OKA05_05610</name>
</gene>
<organism evidence="2 3">
    <name type="scientific">Luteolibacter arcticus</name>
    <dbReference type="NCBI Taxonomy" id="1581411"/>
    <lineage>
        <taxon>Bacteria</taxon>
        <taxon>Pseudomonadati</taxon>
        <taxon>Verrucomicrobiota</taxon>
        <taxon>Verrucomicrobiia</taxon>
        <taxon>Verrucomicrobiales</taxon>
        <taxon>Verrucomicrobiaceae</taxon>
        <taxon>Luteolibacter</taxon>
    </lineage>
</organism>
<feature type="chain" id="PRO_5047254919" evidence="1">
    <location>
        <begin position="20"/>
        <end position="231"/>
    </location>
</feature>
<dbReference type="RefSeq" id="WP_264486129.1">
    <property type="nucleotide sequence ID" value="NZ_JAPDDT010000002.1"/>
</dbReference>
<accession>A0ABT3GEH9</accession>
<dbReference type="Proteomes" id="UP001320876">
    <property type="component" value="Unassembled WGS sequence"/>
</dbReference>
<proteinExistence type="predicted"/>
<sequence length="231" mass="25267">MKTARVAAAFLLSLAAAHAQDVRKVAFRTLGLEVLPGLNEVHLLAATPKGKAVTVPVHALSMSPVVEGEFKGDEAVFFAKAGDTATPVAKGKLTKSKRQVLFFRPVKNEQGEGSYEIHAFDDDVADFKLGSVRAINLSPKTIRFNMAGKELSSIPPGGNVVYPQPKEVDEFGIYPAIVEAQGDGDAWAKVYSSSWKSSDRRREIVFVEYEDRFKQWSIKLMSDDPPSQQGK</sequence>
<evidence type="ECO:0000256" key="1">
    <source>
        <dbReference type="SAM" id="SignalP"/>
    </source>
</evidence>
<keyword evidence="1" id="KW-0732">Signal</keyword>